<dbReference type="AlphaFoldDB" id="A0A6G1I3G3"/>
<keyword evidence="4" id="KW-1185">Reference proteome</keyword>
<proteinExistence type="predicted"/>
<feature type="region of interest" description="Disordered" evidence="1">
    <location>
        <begin position="97"/>
        <end position="116"/>
    </location>
</feature>
<sequence>MGALGNLIPLVILAIVVGGFAYVGYQMYIFANDLTDRGVRKLEKKNIAFTKDGVKVHVKELGAEEYESRTQNVLVNTWNNASFPAYKSRLWNTMATPAGGAPAKEGVKPRTPSTPH</sequence>
<evidence type="ECO:0000313" key="4">
    <source>
        <dbReference type="Proteomes" id="UP000799640"/>
    </source>
</evidence>
<dbReference type="PANTHER" id="PTHR42077:SF1">
    <property type="entry name" value="YALI0F30239P"/>
    <property type="match status" value="1"/>
</dbReference>
<dbReference type="OrthoDB" id="4083871at2759"/>
<feature type="transmembrane region" description="Helical" evidence="2">
    <location>
        <begin position="6"/>
        <end position="31"/>
    </location>
</feature>
<evidence type="ECO:0000256" key="1">
    <source>
        <dbReference type="SAM" id="MobiDB-lite"/>
    </source>
</evidence>
<dbReference type="PANTHER" id="PTHR42077">
    <property type="entry name" value="YALI0F30239P"/>
    <property type="match status" value="1"/>
</dbReference>
<dbReference type="EMBL" id="ML996691">
    <property type="protein sequence ID" value="KAF2402609.1"/>
    <property type="molecule type" value="Genomic_DNA"/>
</dbReference>
<name>A0A6G1I3G3_9PEZI</name>
<reference evidence="3" key="1">
    <citation type="journal article" date="2020" name="Stud. Mycol.">
        <title>101 Dothideomycetes genomes: a test case for predicting lifestyles and emergence of pathogens.</title>
        <authorList>
            <person name="Haridas S."/>
            <person name="Albert R."/>
            <person name="Binder M."/>
            <person name="Bloem J."/>
            <person name="Labutti K."/>
            <person name="Salamov A."/>
            <person name="Andreopoulos B."/>
            <person name="Baker S."/>
            <person name="Barry K."/>
            <person name="Bills G."/>
            <person name="Bluhm B."/>
            <person name="Cannon C."/>
            <person name="Castanera R."/>
            <person name="Culley D."/>
            <person name="Daum C."/>
            <person name="Ezra D."/>
            <person name="Gonzalez J."/>
            <person name="Henrissat B."/>
            <person name="Kuo A."/>
            <person name="Liang C."/>
            <person name="Lipzen A."/>
            <person name="Lutzoni F."/>
            <person name="Magnuson J."/>
            <person name="Mondo S."/>
            <person name="Nolan M."/>
            <person name="Ohm R."/>
            <person name="Pangilinan J."/>
            <person name="Park H.-J."/>
            <person name="Ramirez L."/>
            <person name="Alfaro M."/>
            <person name="Sun H."/>
            <person name="Tritt A."/>
            <person name="Yoshinaga Y."/>
            <person name="Zwiers L.-H."/>
            <person name="Turgeon B."/>
            <person name="Goodwin S."/>
            <person name="Spatafora J."/>
            <person name="Crous P."/>
            <person name="Grigoriev I."/>
        </authorList>
    </citation>
    <scope>NUCLEOTIDE SEQUENCE</scope>
    <source>
        <strain evidence="3">CBS 262.69</strain>
    </source>
</reference>
<dbReference type="Proteomes" id="UP000799640">
    <property type="component" value="Unassembled WGS sequence"/>
</dbReference>
<protein>
    <submittedName>
        <fullName evidence="3">Uncharacterized protein</fullName>
    </submittedName>
</protein>
<keyword evidence="2" id="KW-0812">Transmembrane</keyword>
<keyword evidence="2" id="KW-0472">Membrane</keyword>
<organism evidence="3 4">
    <name type="scientific">Trichodelitschia bisporula</name>
    <dbReference type="NCBI Taxonomy" id="703511"/>
    <lineage>
        <taxon>Eukaryota</taxon>
        <taxon>Fungi</taxon>
        <taxon>Dikarya</taxon>
        <taxon>Ascomycota</taxon>
        <taxon>Pezizomycotina</taxon>
        <taxon>Dothideomycetes</taxon>
        <taxon>Dothideomycetes incertae sedis</taxon>
        <taxon>Phaeotrichales</taxon>
        <taxon>Phaeotrichaceae</taxon>
        <taxon>Trichodelitschia</taxon>
    </lineage>
</organism>
<evidence type="ECO:0000256" key="2">
    <source>
        <dbReference type="SAM" id="Phobius"/>
    </source>
</evidence>
<keyword evidence="2" id="KW-1133">Transmembrane helix</keyword>
<gene>
    <name evidence="3" type="ORF">EJ06DRAFT_348001</name>
</gene>
<accession>A0A6G1I3G3</accession>
<evidence type="ECO:0000313" key="3">
    <source>
        <dbReference type="EMBL" id="KAF2402609.1"/>
    </source>
</evidence>